<dbReference type="Proteomes" id="UP000708576">
    <property type="component" value="Unassembled WGS sequence"/>
</dbReference>
<dbReference type="InterPro" id="IPR046525">
    <property type="entry name" value="DUF6702"/>
</dbReference>
<protein>
    <recommendedName>
        <fullName evidence="4">GerMN domain-containing protein</fullName>
    </recommendedName>
</protein>
<sequence length="173" mass="19728">MMRNPYKYILLFTLCLISSFAIKAHPIKITTGKLVVDSDSKSCELTLNFFADDFESTLQKEFPQLPFNYNDPSDEMKSTIDNYVVSQVSVSIDEVVVVFTLKTIALIEDNVCQVTFTGNLAAIDQFETLTIKNTLLFDAFDKQSNILHLYFNGDKVEILQFYPTIPVRKQSLE</sequence>
<keyword evidence="1" id="KW-0732">Signal</keyword>
<dbReference type="RefSeq" id="WP_212217978.1">
    <property type="nucleotide sequence ID" value="NZ_JAGUCO010000021.1"/>
</dbReference>
<evidence type="ECO:0000313" key="3">
    <source>
        <dbReference type="Proteomes" id="UP000708576"/>
    </source>
</evidence>
<organism evidence="2 3">
    <name type="scientific">Carboxylicivirga linearis</name>
    <dbReference type="NCBI Taxonomy" id="1628157"/>
    <lineage>
        <taxon>Bacteria</taxon>
        <taxon>Pseudomonadati</taxon>
        <taxon>Bacteroidota</taxon>
        <taxon>Bacteroidia</taxon>
        <taxon>Marinilabiliales</taxon>
        <taxon>Marinilabiliaceae</taxon>
        <taxon>Carboxylicivirga</taxon>
    </lineage>
</organism>
<evidence type="ECO:0008006" key="4">
    <source>
        <dbReference type="Google" id="ProtNLM"/>
    </source>
</evidence>
<evidence type="ECO:0000313" key="2">
    <source>
        <dbReference type="EMBL" id="MBS2100337.1"/>
    </source>
</evidence>
<dbReference type="EMBL" id="JAGUCO010000021">
    <property type="protein sequence ID" value="MBS2100337.1"/>
    <property type="molecule type" value="Genomic_DNA"/>
</dbReference>
<reference evidence="2 3" key="1">
    <citation type="journal article" date="2015" name="Int. J. Syst. Evol. Microbiol.">
        <title>Carboxylicivirga linearis sp. nov., isolated from a sea cucumber culture pond.</title>
        <authorList>
            <person name="Wang F.Q."/>
            <person name="Zhou Y.X."/>
            <person name="Lin X.Z."/>
            <person name="Chen G.J."/>
            <person name="Du Z.J."/>
        </authorList>
    </citation>
    <scope>NUCLEOTIDE SEQUENCE [LARGE SCALE GENOMIC DNA]</scope>
    <source>
        <strain evidence="2 3">FB218</strain>
    </source>
</reference>
<name>A0ABS5JZK2_9BACT</name>
<keyword evidence="3" id="KW-1185">Reference proteome</keyword>
<accession>A0ABS5JZK2</accession>
<proteinExistence type="predicted"/>
<feature type="chain" id="PRO_5047053862" description="GerMN domain-containing protein" evidence="1">
    <location>
        <begin position="24"/>
        <end position="173"/>
    </location>
</feature>
<comment type="caution">
    <text evidence="2">The sequence shown here is derived from an EMBL/GenBank/DDBJ whole genome shotgun (WGS) entry which is preliminary data.</text>
</comment>
<dbReference type="Pfam" id="PF20420">
    <property type="entry name" value="DUF6702"/>
    <property type="match status" value="1"/>
</dbReference>
<feature type="signal peptide" evidence="1">
    <location>
        <begin position="1"/>
        <end position="23"/>
    </location>
</feature>
<evidence type="ECO:0000256" key="1">
    <source>
        <dbReference type="SAM" id="SignalP"/>
    </source>
</evidence>
<gene>
    <name evidence="2" type="ORF">KEM10_18780</name>
</gene>